<evidence type="ECO:0000313" key="1">
    <source>
        <dbReference type="EMBL" id="GEM37499.1"/>
    </source>
</evidence>
<dbReference type="Proteomes" id="UP000321424">
    <property type="component" value="Unassembled WGS sequence"/>
</dbReference>
<gene>
    <name evidence="1" type="ORF">NN4_20180</name>
</gene>
<proteinExistence type="predicted"/>
<keyword evidence="2" id="KW-1185">Reference proteome</keyword>
<evidence type="ECO:0008006" key="3">
    <source>
        <dbReference type="Google" id="ProtNLM"/>
    </source>
</evidence>
<dbReference type="AlphaFoldDB" id="A0A511MA85"/>
<evidence type="ECO:0000313" key="2">
    <source>
        <dbReference type="Proteomes" id="UP000321424"/>
    </source>
</evidence>
<name>A0A511MA85_9NOCA</name>
<dbReference type="EMBL" id="BJXA01000009">
    <property type="protein sequence ID" value="GEM37499.1"/>
    <property type="molecule type" value="Genomic_DNA"/>
</dbReference>
<comment type="caution">
    <text evidence="1">The sequence shown here is derived from an EMBL/GenBank/DDBJ whole genome shotgun (WGS) entry which is preliminary data.</text>
</comment>
<protein>
    <recommendedName>
        <fullName evidence="3">IrrE N-terminal-like domain-containing protein</fullName>
    </recommendedName>
</protein>
<accession>A0A511MA85</accession>
<sequence>MYDAVSDSRTIVAAIDRVFTVATAEEAASLDGVVQAIARERGRPLTVSKDDSMPPGVFGQWTHFADRDEVSYAPWVYKVDRTVAHEMGHIVLGHRGRPVVDLAQSILPESMHGLAALMLRRECGSAGDADEETAAEQFAGMLLNRLQFGSRGAPRLRSRWGEAFS</sequence>
<organism evidence="1 2">
    <name type="scientific">Nocardia ninae NBRC 108245</name>
    <dbReference type="NCBI Taxonomy" id="1210091"/>
    <lineage>
        <taxon>Bacteria</taxon>
        <taxon>Bacillati</taxon>
        <taxon>Actinomycetota</taxon>
        <taxon>Actinomycetes</taxon>
        <taxon>Mycobacteriales</taxon>
        <taxon>Nocardiaceae</taxon>
        <taxon>Nocardia</taxon>
    </lineage>
</organism>
<reference evidence="1 2" key="1">
    <citation type="submission" date="2019-07" db="EMBL/GenBank/DDBJ databases">
        <title>Whole genome shotgun sequence of Nocardia ninae NBRC 108245.</title>
        <authorList>
            <person name="Hosoyama A."/>
            <person name="Uohara A."/>
            <person name="Ohji S."/>
            <person name="Ichikawa N."/>
        </authorList>
    </citation>
    <scope>NUCLEOTIDE SEQUENCE [LARGE SCALE GENOMIC DNA]</scope>
    <source>
        <strain evidence="1 2">NBRC 108245</strain>
    </source>
</reference>